<keyword evidence="1" id="KW-0732">Signal</keyword>
<evidence type="ECO:0008006" key="4">
    <source>
        <dbReference type="Google" id="ProtNLM"/>
    </source>
</evidence>
<proteinExistence type="predicted"/>
<evidence type="ECO:0000313" key="2">
    <source>
        <dbReference type="EMBL" id="KAL1874333.1"/>
    </source>
</evidence>
<feature type="signal peptide" evidence="1">
    <location>
        <begin position="1"/>
        <end position="20"/>
    </location>
</feature>
<comment type="caution">
    <text evidence="2">The sequence shown here is derived from an EMBL/GenBank/DDBJ whole genome shotgun (WGS) entry which is preliminary data.</text>
</comment>
<dbReference type="Proteomes" id="UP001583177">
    <property type="component" value="Unassembled WGS sequence"/>
</dbReference>
<keyword evidence="3" id="KW-1185">Reference proteome</keyword>
<evidence type="ECO:0000313" key="3">
    <source>
        <dbReference type="Proteomes" id="UP001583177"/>
    </source>
</evidence>
<accession>A0ABR3XFC3</accession>
<dbReference type="EMBL" id="JAWRVE010000023">
    <property type="protein sequence ID" value="KAL1874333.1"/>
    <property type="molecule type" value="Genomic_DNA"/>
</dbReference>
<feature type="chain" id="PRO_5046932940" description="Ecp2 effector protein domain-containing protein" evidence="1">
    <location>
        <begin position="21"/>
        <end position="147"/>
    </location>
</feature>
<organism evidence="2 3">
    <name type="scientific">Diaporthe australafricana</name>
    <dbReference type="NCBI Taxonomy" id="127596"/>
    <lineage>
        <taxon>Eukaryota</taxon>
        <taxon>Fungi</taxon>
        <taxon>Dikarya</taxon>
        <taxon>Ascomycota</taxon>
        <taxon>Pezizomycotina</taxon>
        <taxon>Sordariomycetes</taxon>
        <taxon>Sordariomycetidae</taxon>
        <taxon>Diaporthales</taxon>
        <taxon>Diaporthaceae</taxon>
        <taxon>Diaporthe</taxon>
    </lineage>
</organism>
<sequence length="147" mass="15490">MNFKLSIILVITRAIIITVAMQPSSTTSISSINSTGGNVDSYGCFRSGELWEDLGTDKSIIDAYDQQWCSGAVGFWTLGVRSSRCVPDGKDIGYVSHDVCIGFITQALKLCKKGGILNLLSGPGTDGGDVIGINVMADPQGSLSCYG</sequence>
<name>A0ABR3XFC3_9PEZI</name>
<evidence type="ECO:0000256" key="1">
    <source>
        <dbReference type="SAM" id="SignalP"/>
    </source>
</evidence>
<gene>
    <name evidence="2" type="ORF">Daus18300_003697</name>
</gene>
<protein>
    <recommendedName>
        <fullName evidence="4">Ecp2 effector protein domain-containing protein</fullName>
    </recommendedName>
</protein>
<reference evidence="2 3" key="1">
    <citation type="journal article" date="2024" name="IMA Fungus">
        <title>IMA Genome - F19 : A genome assembly and annotation guide to empower mycologists, including annotated draft genome sequences of Ceratocystis pirilliformis, Diaporthe australafricana, Fusarium ophioides, Paecilomyces lecythidis, and Sporothrix stenoceras.</title>
        <authorList>
            <person name="Aylward J."/>
            <person name="Wilson A.M."/>
            <person name="Visagie C.M."/>
            <person name="Spraker J."/>
            <person name="Barnes I."/>
            <person name="Buitendag C."/>
            <person name="Ceriani C."/>
            <person name="Del Mar Angel L."/>
            <person name="du Plessis D."/>
            <person name="Fuchs T."/>
            <person name="Gasser K."/>
            <person name="Kramer D."/>
            <person name="Li W."/>
            <person name="Munsamy K."/>
            <person name="Piso A."/>
            <person name="Price J.L."/>
            <person name="Sonnekus B."/>
            <person name="Thomas C."/>
            <person name="van der Nest A."/>
            <person name="van Dijk A."/>
            <person name="van Heerden A."/>
            <person name="van Vuuren N."/>
            <person name="Yilmaz N."/>
            <person name="Duong T.A."/>
            <person name="van der Merwe N.A."/>
            <person name="Wingfield M.J."/>
            <person name="Wingfield B.D."/>
        </authorList>
    </citation>
    <scope>NUCLEOTIDE SEQUENCE [LARGE SCALE GENOMIC DNA]</scope>
    <source>
        <strain evidence="2 3">CMW 18300</strain>
    </source>
</reference>